<accession>A0A0R3S0N4</accession>
<feature type="compositionally biased region" description="Basic and acidic residues" evidence="1">
    <location>
        <begin position="33"/>
        <end position="47"/>
    </location>
</feature>
<keyword evidence="2" id="KW-1185">Reference proteome</keyword>
<evidence type="ECO:0000256" key="1">
    <source>
        <dbReference type="SAM" id="MobiDB-lite"/>
    </source>
</evidence>
<proteinExistence type="predicted"/>
<feature type="compositionally biased region" description="Acidic residues" evidence="1">
    <location>
        <begin position="109"/>
        <end position="118"/>
    </location>
</feature>
<feature type="region of interest" description="Disordered" evidence="1">
    <location>
        <begin position="1"/>
        <end position="145"/>
    </location>
</feature>
<name>A0A0R3S0N4_9BILA</name>
<feature type="compositionally biased region" description="Basic and acidic residues" evidence="1">
    <location>
        <begin position="78"/>
        <end position="108"/>
    </location>
</feature>
<protein>
    <submittedName>
        <fullName evidence="3">Uncharacterized protein</fullName>
    </submittedName>
</protein>
<dbReference type="Proteomes" id="UP000050640">
    <property type="component" value="Unplaced"/>
</dbReference>
<dbReference type="AlphaFoldDB" id="A0A0R3S0N4"/>
<feature type="compositionally biased region" description="Basic and acidic residues" evidence="1">
    <location>
        <begin position="1"/>
        <end position="10"/>
    </location>
</feature>
<feature type="compositionally biased region" description="Basic and acidic residues" evidence="1">
    <location>
        <begin position="119"/>
        <end position="137"/>
    </location>
</feature>
<evidence type="ECO:0000313" key="2">
    <source>
        <dbReference type="Proteomes" id="UP000050640"/>
    </source>
</evidence>
<dbReference type="WBParaSite" id="EEL_0000819101-mRNA-1">
    <property type="protein sequence ID" value="EEL_0000819101-mRNA-1"/>
    <property type="gene ID" value="EEL_0000819101"/>
</dbReference>
<reference evidence="3" key="1">
    <citation type="submission" date="2017-02" db="UniProtKB">
        <authorList>
            <consortium name="WormBaseParasite"/>
        </authorList>
    </citation>
    <scope>IDENTIFICATION</scope>
</reference>
<sequence length="175" mass="19799">MEEKRSKIVDDDAAINDEPLKAENSQASEVALEETRNGELDEVKEIDEGATLEEQQEDGLSTQVENNELNAAEEMEQADEKIKAEDEMDQKETDEAGIDEEKPVQMEREGDEAVEEQVIEDRTEDQHVIEKDEKETVPDITGTDNADVMATSMDSIEELPTSEEQLYLMENYRAT</sequence>
<feature type="compositionally biased region" description="Acidic residues" evidence="1">
    <location>
        <begin position="48"/>
        <end position="57"/>
    </location>
</feature>
<evidence type="ECO:0000313" key="3">
    <source>
        <dbReference type="WBParaSite" id="EEL_0000819101-mRNA-1"/>
    </source>
</evidence>
<organism evidence="2 3">
    <name type="scientific">Elaeophora elaphi</name>
    <dbReference type="NCBI Taxonomy" id="1147741"/>
    <lineage>
        <taxon>Eukaryota</taxon>
        <taxon>Metazoa</taxon>
        <taxon>Ecdysozoa</taxon>
        <taxon>Nematoda</taxon>
        <taxon>Chromadorea</taxon>
        <taxon>Rhabditida</taxon>
        <taxon>Spirurina</taxon>
        <taxon>Spiruromorpha</taxon>
        <taxon>Filarioidea</taxon>
        <taxon>Onchocercidae</taxon>
        <taxon>Elaeophora</taxon>
    </lineage>
</organism>